<dbReference type="Proteomes" id="UP000739411">
    <property type="component" value="Unassembled WGS sequence"/>
</dbReference>
<feature type="transmembrane region" description="Helical" evidence="14">
    <location>
        <begin position="314"/>
        <end position="332"/>
    </location>
</feature>
<comment type="subunit">
    <text evidence="10">At low DSF concentrations, interacts with RpfF.</text>
</comment>
<keyword evidence="5" id="KW-0547">Nucleotide-binding</keyword>
<keyword evidence="14" id="KW-0812">Transmembrane</keyword>
<dbReference type="InterPro" id="IPR005467">
    <property type="entry name" value="His_kinase_dom"/>
</dbReference>
<dbReference type="InterPro" id="IPR003594">
    <property type="entry name" value="HATPase_dom"/>
</dbReference>
<dbReference type="InterPro" id="IPR036097">
    <property type="entry name" value="HisK_dim/P_sf"/>
</dbReference>
<dbReference type="CDD" id="cd16922">
    <property type="entry name" value="HATPase_EvgS-ArcB-TorS-like"/>
    <property type="match status" value="1"/>
</dbReference>
<dbReference type="PRINTS" id="PR00344">
    <property type="entry name" value="BCTRLSENSOR"/>
</dbReference>
<keyword evidence="6" id="KW-0418">Kinase</keyword>
<dbReference type="InterPro" id="IPR001789">
    <property type="entry name" value="Sig_transdc_resp-reg_receiver"/>
</dbReference>
<dbReference type="GO" id="GO:0006355">
    <property type="term" value="P:regulation of DNA-templated transcription"/>
    <property type="evidence" value="ECO:0007669"/>
    <property type="project" value="InterPro"/>
</dbReference>
<sequence length="876" mass="96535">MHLHSTELMQYKPEALSALSKPALPGTNLTLWLVIVVVFLNLVVIAIGAQSLRYSRERTVEQVRNATTNYAELLENNIFESAQRIDLALLNIADTLEHRMTMHTLSDTEINRTLEVHTKRLPEVDAFRVSNVQGDILWGKGVNRSVPVSYADRPFFAEHRAKPGQDMIVTEPVLGRVSNIWVVAFTRSYRNPDGSFAGVIAAAVPVSYFSDHIDTLKLGAHGTAVIRSTNKALLTRYPAVDGPGGEIGNKKVSDEFINLLESGVASGNFHTLNAPDGFERSYAFRRVGNLPLVVTVGMAPQDYLQIWHEELRNVIIFVVFFFVASLVAAAMIRRTSTQRNLALAGVLASESRFRTYVENAPESIFVADSQGRYIEVNPAGCQLMGYGRDELLNMTIADLAPQDVVEEHLERFEDHKKGGLVDTQLKLRRKDGQLIDVSLRAIALTSGEVIGFVTDITARRKTDAELEAYRQNLEQMVEKRTIDLSIAKEAAETANIAKSAFLANMSHEIRTPLNAITGMAHLLRRSGLSEQQSDRIEKIDNAGKHLLEIINAILDLSKIEAGKLSLEETDVYLGTLLANVVSMLQERAGAKNIGLHQALDSPVVHFLGDPTRLQQALLNYATNAVKFTEQGQVTLRALMLEETLTDVLLRFEVQDTGIGIGPEAMSRLFGSFEQADNSTTRQYGGTGLGLAITKKLAELMGGGVGVDSMQGVGSTFWFTARLKKSAHAAPAEIVQSGSAEALLLEHHRGRRVLLAEDEFINQEISRSLLEDVALTVDLAENGEEALRLASENNYDLILMDMQMPLMDGLEATQRIRQLPGGAQTPILAMTANAFNEDKQRCFAAGMNDFIAKPVDPEVLFATLLRWLSKERISPLS</sequence>
<evidence type="ECO:0000259" key="17">
    <source>
        <dbReference type="PROSITE" id="PS50112"/>
    </source>
</evidence>
<evidence type="ECO:0000259" key="15">
    <source>
        <dbReference type="PROSITE" id="PS50109"/>
    </source>
</evidence>
<dbReference type="SMART" id="SM00091">
    <property type="entry name" value="PAS"/>
    <property type="match status" value="1"/>
</dbReference>
<dbReference type="SUPFAM" id="SSF55874">
    <property type="entry name" value="ATPase domain of HSP90 chaperone/DNA topoisomerase II/histidine kinase"/>
    <property type="match status" value="1"/>
</dbReference>
<dbReference type="PROSITE" id="PS50112">
    <property type="entry name" value="PAS"/>
    <property type="match status" value="1"/>
</dbReference>
<feature type="transmembrane region" description="Helical" evidence="14">
    <location>
        <begin position="29"/>
        <end position="49"/>
    </location>
</feature>
<evidence type="ECO:0000256" key="3">
    <source>
        <dbReference type="ARBA" id="ARBA00022553"/>
    </source>
</evidence>
<evidence type="ECO:0000313" key="18">
    <source>
        <dbReference type="EMBL" id="MBK7415990.1"/>
    </source>
</evidence>
<dbReference type="PROSITE" id="PS50110">
    <property type="entry name" value="RESPONSE_REGULATORY"/>
    <property type="match status" value="1"/>
</dbReference>
<organism evidence="18 19">
    <name type="scientific">Candidatus Dechloromonas phosphorivorans</name>
    <dbReference type="NCBI Taxonomy" id="2899244"/>
    <lineage>
        <taxon>Bacteria</taxon>
        <taxon>Pseudomonadati</taxon>
        <taxon>Pseudomonadota</taxon>
        <taxon>Betaproteobacteria</taxon>
        <taxon>Rhodocyclales</taxon>
        <taxon>Azonexaceae</taxon>
        <taxon>Dechloromonas</taxon>
    </lineage>
</organism>
<name>A0A935JZ89_9RHOO</name>
<dbReference type="GO" id="GO:0000155">
    <property type="term" value="F:phosphorelay sensor kinase activity"/>
    <property type="evidence" value="ECO:0007669"/>
    <property type="project" value="InterPro"/>
</dbReference>
<dbReference type="CDD" id="cd00130">
    <property type="entry name" value="PAS"/>
    <property type="match status" value="1"/>
</dbReference>
<evidence type="ECO:0000256" key="7">
    <source>
        <dbReference type="ARBA" id="ARBA00022840"/>
    </source>
</evidence>
<dbReference type="Gene3D" id="3.40.50.2300">
    <property type="match status" value="1"/>
</dbReference>
<feature type="domain" description="Response regulatory" evidence="16">
    <location>
        <begin position="751"/>
        <end position="867"/>
    </location>
</feature>
<gene>
    <name evidence="18" type="ORF">IPJ38_13605</name>
</gene>
<evidence type="ECO:0000256" key="11">
    <source>
        <dbReference type="ARBA" id="ARBA00068150"/>
    </source>
</evidence>
<dbReference type="CDD" id="cd12915">
    <property type="entry name" value="PDC2_DGC_like"/>
    <property type="match status" value="1"/>
</dbReference>
<comment type="caution">
    <text evidence="18">The sequence shown here is derived from an EMBL/GenBank/DDBJ whole genome shotgun (WGS) entry which is preliminary data.</text>
</comment>
<protein>
    <recommendedName>
        <fullName evidence="11">Sensory/regulatory protein RpfC</fullName>
        <ecNumber evidence="2">2.7.13.3</ecNumber>
    </recommendedName>
    <alternativeName>
        <fullName evidence="12">Virulence sensor protein BvgS</fullName>
    </alternativeName>
</protein>
<dbReference type="Pfam" id="PF00512">
    <property type="entry name" value="HisKA"/>
    <property type="match status" value="1"/>
</dbReference>
<keyword evidence="3 13" id="KW-0597">Phosphoprotein</keyword>
<dbReference type="FunFam" id="1.10.287.130:FF:000002">
    <property type="entry name" value="Two-component osmosensing histidine kinase"/>
    <property type="match status" value="1"/>
</dbReference>
<dbReference type="InterPro" id="IPR013767">
    <property type="entry name" value="PAS_fold"/>
</dbReference>
<dbReference type="PANTHER" id="PTHR45339:SF1">
    <property type="entry name" value="HYBRID SIGNAL TRANSDUCTION HISTIDINE KINASE J"/>
    <property type="match status" value="1"/>
</dbReference>
<dbReference type="SUPFAM" id="SSF52172">
    <property type="entry name" value="CheY-like"/>
    <property type="match status" value="1"/>
</dbReference>
<dbReference type="InterPro" id="IPR003661">
    <property type="entry name" value="HisK_dim/P_dom"/>
</dbReference>
<dbReference type="SUPFAM" id="SSF55785">
    <property type="entry name" value="PYP-like sensor domain (PAS domain)"/>
    <property type="match status" value="1"/>
</dbReference>
<evidence type="ECO:0000256" key="5">
    <source>
        <dbReference type="ARBA" id="ARBA00022741"/>
    </source>
</evidence>
<dbReference type="EC" id="2.7.13.3" evidence="2"/>
<evidence type="ECO:0000256" key="6">
    <source>
        <dbReference type="ARBA" id="ARBA00022777"/>
    </source>
</evidence>
<evidence type="ECO:0000256" key="8">
    <source>
        <dbReference type="ARBA" id="ARBA00023012"/>
    </source>
</evidence>
<dbReference type="InterPro" id="IPR011006">
    <property type="entry name" value="CheY-like_superfamily"/>
</dbReference>
<dbReference type="Pfam" id="PF02518">
    <property type="entry name" value="HATPase_c"/>
    <property type="match status" value="1"/>
</dbReference>
<evidence type="ECO:0000256" key="12">
    <source>
        <dbReference type="ARBA" id="ARBA00070152"/>
    </source>
</evidence>
<dbReference type="GO" id="GO:0005524">
    <property type="term" value="F:ATP binding"/>
    <property type="evidence" value="ECO:0007669"/>
    <property type="project" value="UniProtKB-KW"/>
</dbReference>
<dbReference type="Pfam" id="PF00989">
    <property type="entry name" value="PAS"/>
    <property type="match status" value="1"/>
</dbReference>
<comment type="function">
    <text evidence="9">Member of the two-component regulatory system BvgS/BvgA. Phosphorylates BvgA via a four-step phosphorelay in response to environmental signals.</text>
</comment>
<keyword evidence="4" id="KW-0808">Transferase</keyword>
<dbReference type="SUPFAM" id="SSF47384">
    <property type="entry name" value="Homodimeric domain of signal transducing histidine kinase"/>
    <property type="match status" value="1"/>
</dbReference>
<dbReference type="PANTHER" id="PTHR45339">
    <property type="entry name" value="HYBRID SIGNAL TRANSDUCTION HISTIDINE KINASE J"/>
    <property type="match status" value="1"/>
</dbReference>
<dbReference type="CDD" id="cd00082">
    <property type="entry name" value="HisKA"/>
    <property type="match status" value="1"/>
</dbReference>
<dbReference type="InterPro" id="IPR004358">
    <property type="entry name" value="Sig_transdc_His_kin-like_C"/>
</dbReference>
<dbReference type="Pfam" id="PF00072">
    <property type="entry name" value="Response_reg"/>
    <property type="match status" value="1"/>
</dbReference>
<evidence type="ECO:0000313" key="19">
    <source>
        <dbReference type="Proteomes" id="UP000739411"/>
    </source>
</evidence>
<dbReference type="InterPro" id="IPR000014">
    <property type="entry name" value="PAS"/>
</dbReference>
<evidence type="ECO:0000256" key="13">
    <source>
        <dbReference type="PROSITE-ProRule" id="PRU00169"/>
    </source>
</evidence>
<evidence type="ECO:0000256" key="4">
    <source>
        <dbReference type="ARBA" id="ARBA00022679"/>
    </source>
</evidence>
<keyword evidence="7" id="KW-0067">ATP-binding</keyword>
<comment type="catalytic activity">
    <reaction evidence="1">
        <text>ATP + protein L-histidine = ADP + protein N-phospho-L-histidine.</text>
        <dbReference type="EC" id="2.7.13.3"/>
    </reaction>
</comment>
<proteinExistence type="predicted"/>
<evidence type="ECO:0000256" key="10">
    <source>
        <dbReference type="ARBA" id="ARBA00064003"/>
    </source>
</evidence>
<dbReference type="Gene3D" id="3.30.450.20">
    <property type="entry name" value="PAS domain"/>
    <property type="match status" value="3"/>
</dbReference>
<dbReference type="SMART" id="SM00387">
    <property type="entry name" value="HATPase_c"/>
    <property type="match status" value="1"/>
</dbReference>
<evidence type="ECO:0000256" key="9">
    <source>
        <dbReference type="ARBA" id="ARBA00058004"/>
    </source>
</evidence>
<dbReference type="Gene3D" id="1.10.287.130">
    <property type="match status" value="1"/>
</dbReference>
<evidence type="ECO:0000259" key="16">
    <source>
        <dbReference type="PROSITE" id="PS50110"/>
    </source>
</evidence>
<keyword evidence="14" id="KW-0472">Membrane</keyword>
<dbReference type="CDD" id="cd12914">
    <property type="entry name" value="PDC1_DGC_like"/>
    <property type="match status" value="1"/>
</dbReference>
<evidence type="ECO:0000256" key="14">
    <source>
        <dbReference type="SAM" id="Phobius"/>
    </source>
</evidence>
<reference evidence="18 19" key="1">
    <citation type="submission" date="2020-10" db="EMBL/GenBank/DDBJ databases">
        <title>Connecting structure to function with the recovery of over 1000 high-quality activated sludge metagenome-assembled genomes encoding full-length rRNA genes using long-read sequencing.</title>
        <authorList>
            <person name="Singleton C.M."/>
            <person name="Petriglieri F."/>
            <person name="Kristensen J.M."/>
            <person name="Kirkegaard R.H."/>
            <person name="Michaelsen T.Y."/>
            <person name="Andersen M.H."/>
            <person name="Karst S.M."/>
            <person name="Dueholm M.S."/>
            <person name="Nielsen P.H."/>
            <person name="Albertsen M."/>
        </authorList>
    </citation>
    <scope>NUCLEOTIDE SEQUENCE [LARGE SCALE GENOMIC DNA]</scope>
    <source>
        <strain evidence="18">EsbW_18-Q3-R4-48_BATAC.463</strain>
    </source>
</reference>
<dbReference type="Gene3D" id="3.30.565.10">
    <property type="entry name" value="Histidine kinase-like ATPase, C-terminal domain"/>
    <property type="match status" value="1"/>
</dbReference>
<evidence type="ECO:0000256" key="1">
    <source>
        <dbReference type="ARBA" id="ARBA00000085"/>
    </source>
</evidence>
<evidence type="ECO:0000256" key="2">
    <source>
        <dbReference type="ARBA" id="ARBA00012438"/>
    </source>
</evidence>
<dbReference type="FunFam" id="3.30.565.10:FF:000010">
    <property type="entry name" value="Sensor histidine kinase RcsC"/>
    <property type="match status" value="1"/>
</dbReference>
<dbReference type="SMART" id="SM00388">
    <property type="entry name" value="HisKA"/>
    <property type="match status" value="1"/>
</dbReference>
<dbReference type="AlphaFoldDB" id="A0A935JZ89"/>
<feature type="domain" description="PAS" evidence="17">
    <location>
        <begin position="349"/>
        <end position="419"/>
    </location>
</feature>
<keyword evidence="8" id="KW-0902">Two-component regulatory system</keyword>
<dbReference type="InterPro" id="IPR036890">
    <property type="entry name" value="HATPase_C_sf"/>
</dbReference>
<dbReference type="PROSITE" id="PS50109">
    <property type="entry name" value="HIS_KIN"/>
    <property type="match status" value="1"/>
</dbReference>
<feature type="domain" description="Histidine kinase" evidence="15">
    <location>
        <begin position="504"/>
        <end position="724"/>
    </location>
</feature>
<accession>A0A935JZ89</accession>
<dbReference type="NCBIfam" id="TIGR00229">
    <property type="entry name" value="sensory_box"/>
    <property type="match status" value="1"/>
</dbReference>
<dbReference type="InterPro" id="IPR035965">
    <property type="entry name" value="PAS-like_dom_sf"/>
</dbReference>
<dbReference type="SMART" id="SM00448">
    <property type="entry name" value="REC"/>
    <property type="match status" value="1"/>
</dbReference>
<feature type="modified residue" description="4-aspartylphosphate" evidence="13">
    <location>
        <position position="800"/>
    </location>
</feature>
<keyword evidence="14" id="KW-1133">Transmembrane helix</keyword>
<dbReference type="EMBL" id="JADJMS010000029">
    <property type="protein sequence ID" value="MBK7415990.1"/>
    <property type="molecule type" value="Genomic_DNA"/>
</dbReference>
<dbReference type="CDD" id="cd17546">
    <property type="entry name" value="REC_hyHK_CKI1_RcsC-like"/>
    <property type="match status" value="1"/>
</dbReference>